<accession>T0EYF7</accession>
<comment type="caution">
    <text evidence="1">The sequence shown here is derived from an EMBL/GenBank/DDBJ whole genome shotgun (WGS) entry which is preliminary data.</text>
</comment>
<dbReference type="EMBL" id="AHMO02000008">
    <property type="protein sequence ID" value="EQA43895.1"/>
    <property type="molecule type" value="Genomic_DNA"/>
</dbReference>
<reference evidence="1" key="1">
    <citation type="submission" date="2013-05" db="EMBL/GenBank/DDBJ databases">
        <authorList>
            <person name="Harkins D.M."/>
            <person name="Durkin A.S."/>
            <person name="Brinkac L.M."/>
            <person name="Haft D.H."/>
            <person name="Selengut J.D."/>
            <person name="Sanka R."/>
            <person name="DePew J."/>
            <person name="Purushe J."/>
            <person name="Hartskeerl R.A."/>
            <person name="Ahmed A."/>
            <person name="van der Linden H."/>
            <person name="Goris M.G.A."/>
            <person name="Vinetz J.M."/>
            <person name="Sutton G.G."/>
            <person name="Nierman W.C."/>
            <person name="Fouts D.E."/>
        </authorList>
    </citation>
    <scope>NUCLEOTIDE SEQUENCE [LARGE SCALE GENOMIC DNA]</scope>
    <source>
        <strain evidence="1">5399</strain>
    </source>
</reference>
<dbReference type="AlphaFoldDB" id="T0EYF7"/>
<sequence>MNSVAARRFSIIYWSNLRKILCHFSGAQFILRKQARDSISE</sequence>
<organism evidence="1 2">
    <name type="scientific">Leptospira broomii serovar Hurstbridge str. 5399</name>
    <dbReference type="NCBI Taxonomy" id="1049789"/>
    <lineage>
        <taxon>Bacteria</taxon>
        <taxon>Pseudomonadati</taxon>
        <taxon>Spirochaetota</taxon>
        <taxon>Spirochaetia</taxon>
        <taxon>Leptospirales</taxon>
        <taxon>Leptospiraceae</taxon>
        <taxon>Leptospira</taxon>
    </lineage>
</organism>
<protein>
    <submittedName>
        <fullName evidence="1">Uncharacterized protein</fullName>
    </submittedName>
</protein>
<name>T0EYF7_9LEPT</name>
<proteinExistence type="predicted"/>
<evidence type="ECO:0000313" key="2">
    <source>
        <dbReference type="Proteomes" id="UP000015454"/>
    </source>
</evidence>
<dbReference type="Proteomes" id="UP000015454">
    <property type="component" value="Unassembled WGS sequence"/>
</dbReference>
<evidence type="ECO:0000313" key="1">
    <source>
        <dbReference type="EMBL" id="EQA43895.1"/>
    </source>
</evidence>
<keyword evidence="2" id="KW-1185">Reference proteome</keyword>
<gene>
    <name evidence="1" type="ORF">LEP1GSC050_2465</name>
</gene>